<dbReference type="PROSITE" id="PS50887">
    <property type="entry name" value="GGDEF"/>
    <property type="match status" value="1"/>
</dbReference>
<dbReference type="InterPro" id="IPR029787">
    <property type="entry name" value="Nucleotide_cyclase"/>
</dbReference>
<dbReference type="InterPro" id="IPR050469">
    <property type="entry name" value="Diguanylate_Cyclase"/>
</dbReference>
<dbReference type="SMART" id="SM00267">
    <property type="entry name" value="GGDEF"/>
    <property type="match status" value="1"/>
</dbReference>
<keyword evidence="1" id="KW-0472">Membrane</keyword>
<dbReference type="Pfam" id="PF00990">
    <property type="entry name" value="GGDEF"/>
    <property type="match status" value="1"/>
</dbReference>
<proteinExistence type="predicted"/>
<feature type="transmembrane region" description="Helical" evidence="1">
    <location>
        <begin position="47"/>
        <end position="69"/>
    </location>
</feature>
<sequence>MTALWQHGEEESRRFATRFAGQLLLIGAGLGTFLTLVLGVRQGVFSAGWFEFLAACAVAAAWGLAYLLLPGPAPDPVLRATPAAAALLITVTLALNHSNAADGMLLLSWPLLFAAYLLPRRTAYWTLAVVVACLTVILLAGTGPDRFSAWVETSTSMVLTLVVIRRVRDQADRLKQALAEQASTDPLTGLSNRRTFDEALDREVTRQRRTREPLSLLAVDVDHFKKINDTWGHAAGDDTLAALGELLPSLVRASDTVSRIGGEEFGVLLPDCPAGQARLRADSLRAEVHAASRTWPHPVTVSVGVATLPDSADALDELVVAADTALYAAKDSGRDQVCVAPDRSRREDVP</sequence>
<dbReference type="RefSeq" id="WP_212015688.1">
    <property type="nucleotide sequence ID" value="NZ_JAAFYZ010000134.1"/>
</dbReference>
<comment type="caution">
    <text evidence="3">The sequence shown here is derived from an EMBL/GenBank/DDBJ whole genome shotgun (WGS) entry which is preliminary data.</text>
</comment>
<gene>
    <name evidence="3" type="ORF">KGQ19_31050</name>
</gene>
<evidence type="ECO:0000256" key="1">
    <source>
        <dbReference type="SAM" id="Phobius"/>
    </source>
</evidence>
<accession>A0ABS5KZ17</accession>
<organism evidence="3 4">
    <name type="scientific">Catenulispora pinistramenti</name>
    <dbReference type="NCBI Taxonomy" id="2705254"/>
    <lineage>
        <taxon>Bacteria</taxon>
        <taxon>Bacillati</taxon>
        <taxon>Actinomycetota</taxon>
        <taxon>Actinomycetes</taxon>
        <taxon>Catenulisporales</taxon>
        <taxon>Catenulisporaceae</taxon>
        <taxon>Catenulispora</taxon>
    </lineage>
</organism>
<evidence type="ECO:0000313" key="4">
    <source>
        <dbReference type="Proteomes" id="UP000730482"/>
    </source>
</evidence>
<keyword evidence="1" id="KW-1133">Transmembrane helix</keyword>
<keyword evidence="1" id="KW-0812">Transmembrane</keyword>
<dbReference type="NCBIfam" id="TIGR00254">
    <property type="entry name" value="GGDEF"/>
    <property type="match status" value="1"/>
</dbReference>
<dbReference type="Proteomes" id="UP000730482">
    <property type="component" value="Unassembled WGS sequence"/>
</dbReference>
<feature type="transmembrane region" description="Helical" evidence="1">
    <location>
        <begin position="23"/>
        <end position="41"/>
    </location>
</feature>
<dbReference type="Gene3D" id="3.30.70.270">
    <property type="match status" value="1"/>
</dbReference>
<protein>
    <submittedName>
        <fullName evidence="3">GGDEF domain-containing protein</fullName>
    </submittedName>
</protein>
<dbReference type="InterPro" id="IPR043128">
    <property type="entry name" value="Rev_trsase/Diguanyl_cyclase"/>
</dbReference>
<feature type="transmembrane region" description="Helical" evidence="1">
    <location>
        <begin position="123"/>
        <end position="141"/>
    </location>
</feature>
<keyword evidence="4" id="KW-1185">Reference proteome</keyword>
<dbReference type="EMBL" id="JAAFYZ010000134">
    <property type="protein sequence ID" value="MBS2551315.1"/>
    <property type="molecule type" value="Genomic_DNA"/>
</dbReference>
<dbReference type="PANTHER" id="PTHR45138:SF9">
    <property type="entry name" value="DIGUANYLATE CYCLASE DGCM-RELATED"/>
    <property type="match status" value="1"/>
</dbReference>
<feature type="transmembrane region" description="Helical" evidence="1">
    <location>
        <begin position="101"/>
        <end position="118"/>
    </location>
</feature>
<dbReference type="SUPFAM" id="SSF55073">
    <property type="entry name" value="Nucleotide cyclase"/>
    <property type="match status" value="1"/>
</dbReference>
<dbReference type="InterPro" id="IPR000160">
    <property type="entry name" value="GGDEF_dom"/>
</dbReference>
<reference evidence="3 4" key="1">
    <citation type="submission" date="2020-02" db="EMBL/GenBank/DDBJ databases">
        <title>Acidophilic actinobacteria isolated from forest soil.</title>
        <authorList>
            <person name="Golinska P."/>
        </authorList>
    </citation>
    <scope>NUCLEOTIDE SEQUENCE [LARGE SCALE GENOMIC DNA]</scope>
    <source>
        <strain evidence="3 4">NL8</strain>
    </source>
</reference>
<dbReference type="PANTHER" id="PTHR45138">
    <property type="entry name" value="REGULATORY COMPONENTS OF SENSORY TRANSDUCTION SYSTEM"/>
    <property type="match status" value="1"/>
</dbReference>
<feature type="transmembrane region" description="Helical" evidence="1">
    <location>
        <begin position="76"/>
        <end position="95"/>
    </location>
</feature>
<evidence type="ECO:0000259" key="2">
    <source>
        <dbReference type="PROSITE" id="PS50887"/>
    </source>
</evidence>
<dbReference type="CDD" id="cd01949">
    <property type="entry name" value="GGDEF"/>
    <property type="match status" value="1"/>
</dbReference>
<name>A0ABS5KZ17_9ACTN</name>
<feature type="domain" description="GGDEF" evidence="2">
    <location>
        <begin position="212"/>
        <end position="342"/>
    </location>
</feature>
<evidence type="ECO:0000313" key="3">
    <source>
        <dbReference type="EMBL" id="MBS2551315.1"/>
    </source>
</evidence>